<evidence type="ECO:0000256" key="4">
    <source>
        <dbReference type="ARBA" id="ARBA00022554"/>
    </source>
</evidence>
<dbReference type="AlphaFoldDB" id="A0A5C3Q7F4"/>
<feature type="transmembrane region" description="Helical" evidence="10">
    <location>
        <begin position="397"/>
        <end position="418"/>
    </location>
</feature>
<comment type="function">
    <text evidence="10">Vacuolar effluxer which mediate the efflux of amino acids resulting from autophagic degradation. The release of autophagic amino acids allows the maintenance of protein synthesis and viability during nitrogen starvation.</text>
</comment>
<evidence type="ECO:0000256" key="11">
    <source>
        <dbReference type="SAM" id="MobiDB-lite"/>
    </source>
</evidence>
<dbReference type="Pfam" id="PF11700">
    <property type="entry name" value="ATG22"/>
    <property type="match status" value="1"/>
</dbReference>
<dbReference type="STRING" id="1884261.A0A5C3Q7F4"/>
<evidence type="ECO:0000256" key="10">
    <source>
        <dbReference type="RuleBase" id="RU363073"/>
    </source>
</evidence>
<evidence type="ECO:0000313" key="13">
    <source>
        <dbReference type="Proteomes" id="UP000305067"/>
    </source>
</evidence>
<feature type="transmembrane region" description="Helical" evidence="10">
    <location>
        <begin position="495"/>
        <end position="516"/>
    </location>
</feature>
<dbReference type="SUPFAM" id="SSF103473">
    <property type="entry name" value="MFS general substrate transporter"/>
    <property type="match status" value="2"/>
</dbReference>
<dbReference type="GO" id="GO:0032974">
    <property type="term" value="P:amino acid transmembrane export from vacuole"/>
    <property type="evidence" value="ECO:0007669"/>
    <property type="project" value="InterPro"/>
</dbReference>
<feature type="transmembrane region" description="Helical" evidence="10">
    <location>
        <begin position="366"/>
        <end position="385"/>
    </location>
</feature>
<sequence length="534" mass="58179">MNAAHRAKLFGWLAYAFASEVFVIVSLTLFLPICLEQFARDNGFVAPKRTEPCSTLEVTSDEGSARCQVKIGWIWVDSASFSLYTYSASVALQALTVISMGNVADHPSRRKPLLLTFAFLGSLAATLFLLLPSTSALWILAAPLAMLANVGFGASIVAMNAYLPELAREDPQMVKLRQELRTTGENEGDQDTAPLLDPAADHDDEEGAHQGVRTPDSKAYDAALSSTTSRISSLGIALGYLAGIIMLILSIIPVRQLGGSTFSLRLAIGLSGIWWAVFSVLAGFLLPSHTTSAQDVAVPDKLSIWKECKLSWLRLGRTLHYTEIMKLRNTFKYLAAWFLLSDGFTSISSTATLFAKTTLHLPSSQLIIIGILAPSGGIIGSLLWPRIQKRIRASNQVVLIILVGLTSMVPLYGCVGIWTKSGFGALRTKEEMFVLSGYFGIMYGAFQGYARASYAELIPPGEEARWYALFSITDKSSSFLGPLIVGLIADTTGNIRYAFFFLVGMIWAAVPVLAWVNMDRGRKDARGYASRGRR</sequence>
<feature type="transmembrane region" description="Helical" evidence="10">
    <location>
        <begin position="266"/>
        <end position="286"/>
    </location>
</feature>
<name>A0A5C3Q7F4_9AGAR</name>
<dbReference type="CDD" id="cd17483">
    <property type="entry name" value="MFS_Atg22_like"/>
    <property type="match status" value="1"/>
</dbReference>
<keyword evidence="4 10" id="KW-0926">Vacuole</keyword>
<evidence type="ECO:0000256" key="6">
    <source>
        <dbReference type="ARBA" id="ARBA00022970"/>
    </source>
</evidence>
<dbReference type="Proteomes" id="UP000305067">
    <property type="component" value="Unassembled WGS sequence"/>
</dbReference>
<feature type="transmembrane region" description="Helical" evidence="10">
    <location>
        <begin position="113"/>
        <end position="131"/>
    </location>
</feature>
<feature type="transmembrane region" description="Helical" evidence="10">
    <location>
        <begin position="334"/>
        <end position="354"/>
    </location>
</feature>
<dbReference type="GO" id="GO:0006914">
    <property type="term" value="P:autophagy"/>
    <property type="evidence" value="ECO:0007669"/>
    <property type="project" value="UniProtKB-KW"/>
</dbReference>
<gene>
    <name evidence="12" type="ORF">BDV98DRAFT_573366</name>
</gene>
<comment type="subcellular location">
    <subcellularLocation>
        <location evidence="1 10">Vacuole membrane</location>
        <topology evidence="1 10">Multi-pass membrane protein</topology>
    </subcellularLocation>
</comment>
<dbReference type="InterPro" id="IPR024671">
    <property type="entry name" value="Atg22-like"/>
</dbReference>
<evidence type="ECO:0000256" key="3">
    <source>
        <dbReference type="ARBA" id="ARBA00022448"/>
    </source>
</evidence>
<keyword evidence="13" id="KW-1185">Reference proteome</keyword>
<dbReference type="PANTHER" id="PTHR23519:SF1">
    <property type="entry name" value="AUTOPHAGY-RELATED PROTEIN 22"/>
    <property type="match status" value="1"/>
</dbReference>
<dbReference type="InterPro" id="IPR044738">
    <property type="entry name" value="Atg22"/>
</dbReference>
<evidence type="ECO:0000256" key="7">
    <source>
        <dbReference type="ARBA" id="ARBA00022989"/>
    </source>
</evidence>
<protein>
    <recommendedName>
        <fullName evidence="10">Autophagy-related protein</fullName>
    </recommendedName>
</protein>
<dbReference type="EMBL" id="ML178842">
    <property type="protein sequence ID" value="TFK98024.1"/>
    <property type="molecule type" value="Genomic_DNA"/>
</dbReference>
<evidence type="ECO:0000256" key="2">
    <source>
        <dbReference type="ARBA" id="ARBA00006978"/>
    </source>
</evidence>
<keyword evidence="6 10" id="KW-0029">Amino-acid transport</keyword>
<feature type="transmembrane region" description="Helical" evidence="10">
    <location>
        <begin position="466"/>
        <end position="489"/>
    </location>
</feature>
<evidence type="ECO:0000256" key="1">
    <source>
        <dbReference type="ARBA" id="ARBA00004128"/>
    </source>
</evidence>
<keyword evidence="9 10" id="KW-0472">Membrane</keyword>
<comment type="similarity">
    <text evidence="2 10">Belongs to the ATG22 family.</text>
</comment>
<evidence type="ECO:0000256" key="9">
    <source>
        <dbReference type="ARBA" id="ARBA00023136"/>
    </source>
</evidence>
<keyword evidence="7 10" id="KW-1133">Transmembrane helix</keyword>
<accession>A0A5C3Q7F4</accession>
<evidence type="ECO:0000256" key="5">
    <source>
        <dbReference type="ARBA" id="ARBA00022692"/>
    </source>
</evidence>
<feature type="transmembrane region" description="Helical" evidence="10">
    <location>
        <begin position="12"/>
        <end position="33"/>
    </location>
</feature>
<dbReference type="InterPro" id="IPR050495">
    <property type="entry name" value="ATG22/LtaA_families"/>
</dbReference>
<reference evidence="12 13" key="1">
    <citation type="journal article" date="2019" name="Nat. Ecol. Evol.">
        <title>Megaphylogeny resolves global patterns of mushroom evolution.</title>
        <authorList>
            <person name="Varga T."/>
            <person name="Krizsan K."/>
            <person name="Foldi C."/>
            <person name="Dima B."/>
            <person name="Sanchez-Garcia M."/>
            <person name="Sanchez-Ramirez S."/>
            <person name="Szollosi G.J."/>
            <person name="Szarkandi J.G."/>
            <person name="Papp V."/>
            <person name="Albert L."/>
            <person name="Andreopoulos W."/>
            <person name="Angelini C."/>
            <person name="Antonin V."/>
            <person name="Barry K.W."/>
            <person name="Bougher N.L."/>
            <person name="Buchanan P."/>
            <person name="Buyck B."/>
            <person name="Bense V."/>
            <person name="Catcheside P."/>
            <person name="Chovatia M."/>
            <person name="Cooper J."/>
            <person name="Damon W."/>
            <person name="Desjardin D."/>
            <person name="Finy P."/>
            <person name="Geml J."/>
            <person name="Haridas S."/>
            <person name="Hughes K."/>
            <person name="Justo A."/>
            <person name="Karasinski D."/>
            <person name="Kautmanova I."/>
            <person name="Kiss B."/>
            <person name="Kocsube S."/>
            <person name="Kotiranta H."/>
            <person name="LaButti K.M."/>
            <person name="Lechner B.E."/>
            <person name="Liimatainen K."/>
            <person name="Lipzen A."/>
            <person name="Lukacs Z."/>
            <person name="Mihaltcheva S."/>
            <person name="Morgado L.N."/>
            <person name="Niskanen T."/>
            <person name="Noordeloos M.E."/>
            <person name="Ohm R.A."/>
            <person name="Ortiz-Santana B."/>
            <person name="Ovrebo C."/>
            <person name="Racz N."/>
            <person name="Riley R."/>
            <person name="Savchenko A."/>
            <person name="Shiryaev A."/>
            <person name="Soop K."/>
            <person name="Spirin V."/>
            <person name="Szebenyi C."/>
            <person name="Tomsovsky M."/>
            <person name="Tulloss R.E."/>
            <person name="Uehling J."/>
            <person name="Grigoriev I.V."/>
            <person name="Vagvolgyi C."/>
            <person name="Papp T."/>
            <person name="Martin F.M."/>
            <person name="Miettinen O."/>
            <person name="Hibbett D.S."/>
            <person name="Nagy L.G."/>
        </authorList>
    </citation>
    <scope>NUCLEOTIDE SEQUENCE [LARGE SCALE GENOMIC DNA]</scope>
    <source>
        <strain evidence="12 13">CBS 309.79</strain>
    </source>
</reference>
<keyword evidence="5 10" id="KW-0812">Transmembrane</keyword>
<dbReference type="PANTHER" id="PTHR23519">
    <property type="entry name" value="AUTOPHAGY-RELATED PROTEIN 22"/>
    <property type="match status" value="1"/>
</dbReference>
<keyword evidence="8 10" id="KW-0072">Autophagy</keyword>
<keyword evidence="3 10" id="KW-0813">Transport</keyword>
<feature type="transmembrane region" description="Helical" evidence="10">
    <location>
        <begin position="137"/>
        <end position="163"/>
    </location>
</feature>
<evidence type="ECO:0000313" key="12">
    <source>
        <dbReference type="EMBL" id="TFK98024.1"/>
    </source>
</evidence>
<evidence type="ECO:0000256" key="8">
    <source>
        <dbReference type="ARBA" id="ARBA00023006"/>
    </source>
</evidence>
<feature type="transmembrane region" description="Helical" evidence="10">
    <location>
        <begin position="83"/>
        <end position="101"/>
    </location>
</feature>
<organism evidence="12 13">
    <name type="scientific">Pterulicium gracile</name>
    <dbReference type="NCBI Taxonomy" id="1884261"/>
    <lineage>
        <taxon>Eukaryota</taxon>
        <taxon>Fungi</taxon>
        <taxon>Dikarya</taxon>
        <taxon>Basidiomycota</taxon>
        <taxon>Agaricomycotina</taxon>
        <taxon>Agaricomycetes</taxon>
        <taxon>Agaricomycetidae</taxon>
        <taxon>Agaricales</taxon>
        <taxon>Pleurotineae</taxon>
        <taxon>Pterulaceae</taxon>
        <taxon>Pterulicium</taxon>
    </lineage>
</organism>
<proteinExistence type="inferred from homology"/>
<dbReference type="InterPro" id="IPR036259">
    <property type="entry name" value="MFS_trans_sf"/>
</dbReference>
<dbReference type="Gene3D" id="1.20.1250.20">
    <property type="entry name" value="MFS general substrate transporter like domains"/>
    <property type="match status" value="2"/>
</dbReference>
<dbReference type="OrthoDB" id="192733at2759"/>
<dbReference type="GO" id="GO:0005774">
    <property type="term" value="C:vacuolar membrane"/>
    <property type="evidence" value="ECO:0007669"/>
    <property type="project" value="UniProtKB-SubCell"/>
</dbReference>
<feature type="transmembrane region" description="Helical" evidence="10">
    <location>
        <begin position="234"/>
        <end position="254"/>
    </location>
</feature>
<feature type="region of interest" description="Disordered" evidence="11">
    <location>
        <begin position="181"/>
        <end position="216"/>
    </location>
</feature>
<feature type="transmembrane region" description="Helical" evidence="10">
    <location>
        <begin position="433"/>
        <end position="454"/>
    </location>
</feature>